<dbReference type="GO" id="GO:0033554">
    <property type="term" value="P:cellular response to stress"/>
    <property type="evidence" value="ECO:0007669"/>
    <property type="project" value="TreeGrafter"/>
</dbReference>
<dbReference type="InterPro" id="IPR036249">
    <property type="entry name" value="Thioredoxin-like_sf"/>
</dbReference>
<evidence type="ECO:0000256" key="2">
    <source>
        <dbReference type="ARBA" id="ARBA00022490"/>
    </source>
</evidence>
<dbReference type="PROSITE" id="PS51352">
    <property type="entry name" value="THIOREDOXIN_2"/>
    <property type="match status" value="1"/>
</dbReference>
<protein>
    <recommendedName>
        <fullName evidence="9">Peroxiredoxin</fullName>
        <ecNumber evidence="9">1.11.1.24</ecNumber>
    </recommendedName>
    <alternativeName>
        <fullName evidence="9">Thioredoxin peroxidase</fullName>
    </alternativeName>
    <alternativeName>
        <fullName evidence="9">Thioredoxin-dependent peroxiredoxin</fullName>
    </alternativeName>
</protein>
<keyword evidence="13" id="KW-1185">Reference proteome</keyword>
<dbReference type="GO" id="GO:0006979">
    <property type="term" value="P:response to oxidative stress"/>
    <property type="evidence" value="ECO:0007669"/>
    <property type="project" value="TreeGrafter"/>
</dbReference>
<gene>
    <name evidence="12" type="ordered locus">Closa_3862</name>
</gene>
<evidence type="ECO:0000259" key="11">
    <source>
        <dbReference type="PROSITE" id="PS51352"/>
    </source>
</evidence>
<dbReference type="InterPro" id="IPR013766">
    <property type="entry name" value="Thioredoxin_domain"/>
</dbReference>
<feature type="disulfide bond" description="Interchain (with Cys-207); in linked form" evidence="9">
    <location>
        <position position="44"/>
    </location>
</feature>
<sequence length="214" mass="23818">MNVSIGMKAPDFTAMTTFGPLKLSDYKGQWVILFSHPGDFTPVCTTEFIAFAQANDHFEALNTQLMGLSIDSNPSHLAWVNQIRLLTGIEIPFPVIADRMAEVANLYGMIAPDANKQETVRNVFFIDPNQIIRAILIYPLSNGRNINEILRLLTALQTTDKCSVVTPANWEPGNPALVPPPGTYDQTLARINDPETAGLNCVDWFWCYKNKSCQ</sequence>
<dbReference type="SUPFAM" id="SSF52833">
    <property type="entry name" value="Thioredoxin-like"/>
    <property type="match status" value="1"/>
</dbReference>
<evidence type="ECO:0000256" key="8">
    <source>
        <dbReference type="ARBA" id="ARBA00037420"/>
    </source>
</evidence>
<keyword evidence="6 9" id="KW-0676">Redox-active center</keyword>
<dbReference type="PIRSF" id="PIRSF000239">
    <property type="entry name" value="AHPC"/>
    <property type="match status" value="1"/>
</dbReference>
<comment type="catalytic activity">
    <reaction evidence="9">
        <text>a hydroperoxide + [thioredoxin]-dithiol = an alcohol + [thioredoxin]-disulfide + H2O</text>
        <dbReference type="Rhea" id="RHEA:62620"/>
        <dbReference type="Rhea" id="RHEA-COMP:10698"/>
        <dbReference type="Rhea" id="RHEA-COMP:10700"/>
        <dbReference type="ChEBI" id="CHEBI:15377"/>
        <dbReference type="ChEBI" id="CHEBI:29950"/>
        <dbReference type="ChEBI" id="CHEBI:30879"/>
        <dbReference type="ChEBI" id="CHEBI:35924"/>
        <dbReference type="ChEBI" id="CHEBI:50058"/>
        <dbReference type="EC" id="1.11.1.24"/>
    </reaction>
</comment>
<evidence type="ECO:0000256" key="3">
    <source>
        <dbReference type="ARBA" id="ARBA00022559"/>
    </source>
</evidence>
<name>D9R0E4_LACSW</name>
<dbReference type="Gene3D" id="3.30.1020.10">
    <property type="entry name" value="Antioxidant, Horf6, Chain A, domain2"/>
    <property type="match status" value="1"/>
</dbReference>
<dbReference type="EC" id="1.11.1.24" evidence="9"/>
<evidence type="ECO:0000256" key="7">
    <source>
        <dbReference type="ARBA" id="ARBA00025719"/>
    </source>
</evidence>
<dbReference type="EMBL" id="CP002109">
    <property type="protein sequence ID" value="ADL06377.1"/>
    <property type="molecule type" value="Genomic_DNA"/>
</dbReference>
<dbReference type="GO" id="GO:0045454">
    <property type="term" value="P:cell redox homeostasis"/>
    <property type="evidence" value="ECO:0007669"/>
    <property type="project" value="TreeGrafter"/>
</dbReference>
<feature type="disulfide bond" description="Alternate" evidence="9">
    <location>
        <begin position="201"/>
        <end position="207"/>
    </location>
</feature>
<dbReference type="GO" id="GO:0005829">
    <property type="term" value="C:cytosol"/>
    <property type="evidence" value="ECO:0007669"/>
    <property type="project" value="TreeGrafter"/>
</dbReference>
<comment type="similarity">
    <text evidence="1">Belongs to the peroxiredoxin family. AhpC/Prx1 subfamily.</text>
</comment>
<dbReference type="Gene3D" id="3.40.30.10">
    <property type="entry name" value="Glutaredoxin"/>
    <property type="match status" value="1"/>
</dbReference>
<comment type="subunit">
    <text evidence="9">Homodecamer. Pentamer of dimers that assemble into a ring structure.</text>
</comment>
<feature type="active site" description="Cysteine sulfenic acid (-SOH) intermediate; for peroxidase activity" evidence="10">
    <location>
        <position position="44"/>
    </location>
</feature>
<dbReference type="InterPro" id="IPR045020">
    <property type="entry name" value="PRX_1cys"/>
</dbReference>
<dbReference type="GO" id="GO:0008379">
    <property type="term" value="F:thioredoxin peroxidase activity"/>
    <property type="evidence" value="ECO:0007669"/>
    <property type="project" value="TreeGrafter"/>
</dbReference>
<dbReference type="NCBIfam" id="NF009668">
    <property type="entry name" value="PRK13189.1"/>
    <property type="match status" value="1"/>
</dbReference>
<dbReference type="PANTHER" id="PTHR10681">
    <property type="entry name" value="THIOREDOXIN PEROXIDASE"/>
    <property type="match status" value="1"/>
</dbReference>
<dbReference type="Pfam" id="PF10417">
    <property type="entry name" value="1-cysPrx_C"/>
    <property type="match status" value="1"/>
</dbReference>
<dbReference type="PaxDb" id="610130-Closa_3862"/>
<evidence type="ECO:0000256" key="4">
    <source>
        <dbReference type="ARBA" id="ARBA00022862"/>
    </source>
</evidence>
<dbReference type="HAMAP" id="MF_00401">
    <property type="entry name" value="Peroxiredoxin"/>
    <property type="match status" value="1"/>
</dbReference>
<evidence type="ECO:0000313" key="12">
    <source>
        <dbReference type="EMBL" id="ADL06377.1"/>
    </source>
</evidence>
<keyword evidence="2 9" id="KW-0963">Cytoplasm</keyword>
<proteinExistence type="inferred from homology"/>
<keyword evidence="3 9" id="KW-0575">Peroxidase</keyword>
<dbReference type="InterPro" id="IPR019479">
    <property type="entry name" value="Peroxiredoxin_C"/>
</dbReference>
<dbReference type="InterPro" id="IPR050217">
    <property type="entry name" value="Peroxiredoxin"/>
</dbReference>
<dbReference type="Pfam" id="PF00578">
    <property type="entry name" value="AhpC-TSA"/>
    <property type="match status" value="1"/>
</dbReference>
<reference evidence="12" key="1">
    <citation type="submission" date="2010-07" db="EMBL/GenBank/DDBJ databases">
        <title>Complete sequence of Clostridium saccharolyticum WM1.</title>
        <authorList>
            <consortium name="US DOE Joint Genome Institute"/>
            <person name="Lucas S."/>
            <person name="Copeland A."/>
            <person name="Lapidus A."/>
            <person name="Cheng J.-F."/>
            <person name="Bruce D."/>
            <person name="Goodwin L."/>
            <person name="Pitluck S."/>
            <person name="Chertkov O."/>
            <person name="Detter J.C."/>
            <person name="Han C."/>
            <person name="Tapia R."/>
            <person name="Land M."/>
            <person name="Hauser L."/>
            <person name="Chang Y.-J."/>
            <person name="Jeffries C."/>
            <person name="Kyrpides N."/>
            <person name="Ivanova N."/>
            <person name="Mikhailova N."/>
            <person name="Mouttaki H."/>
            <person name="Lin L."/>
            <person name="Zhou J."/>
            <person name="Hemme C.L."/>
            <person name="Woyke T."/>
        </authorList>
    </citation>
    <scope>NUCLEOTIDE SEQUENCE [LARGE SCALE GENOMIC DNA]</scope>
    <source>
        <strain evidence="12">WM1</strain>
    </source>
</reference>
<evidence type="ECO:0000256" key="9">
    <source>
        <dbReference type="HAMAP-Rule" id="MF_00401"/>
    </source>
</evidence>
<evidence type="ECO:0000256" key="1">
    <source>
        <dbReference type="ARBA" id="ARBA00009796"/>
    </source>
</evidence>
<dbReference type="CDD" id="cd03016">
    <property type="entry name" value="PRX_1cys"/>
    <property type="match status" value="1"/>
</dbReference>
<dbReference type="AlphaFoldDB" id="D9R0E4"/>
<feature type="disulfide bond" description="Interchain (with Cys-44); in linked form" evidence="9">
    <location>
        <position position="207"/>
    </location>
</feature>
<evidence type="ECO:0000256" key="5">
    <source>
        <dbReference type="ARBA" id="ARBA00023002"/>
    </source>
</evidence>
<organism evidence="12 13">
    <name type="scientific">Lacrimispora saccharolytica (strain ATCC 35040 / DSM 2544 / NRCC 2533 / WM1)</name>
    <name type="common">Clostridium saccharolyticum</name>
    <dbReference type="NCBI Taxonomy" id="610130"/>
    <lineage>
        <taxon>Bacteria</taxon>
        <taxon>Bacillati</taxon>
        <taxon>Bacillota</taxon>
        <taxon>Clostridia</taxon>
        <taxon>Lachnospirales</taxon>
        <taxon>Lachnospiraceae</taxon>
        <taxon>Lacrimispora</taxon>
    </lineage>
</organism>
<feature type="active site" description="Cysteine sulfenic acid (-SOH) intermediate" evidence="9">
    <location>
        <position position="44"/>
    </location>
</feature>
<dbReference type="InterPro" id="IPR000866">
    <property type="entry name" value="AhpC/TSA"/>
</dbReference>
<dbReference type="OrthoDB" id="9812811at2"/>
<dbReference type="GO" id="GO:0042744">
    <property type="term" value="P:hydrogen peroxide catabolic process"/>
    <property type="evidence" value="ECO:0007669"/>
    <property type="project" value="TreeGrafter"/>
</dbReference>
<accession>D9R0E4</accession>
<dbReference type="InterPro" id="IPR024706">
    <property type="entry name" value="Peroxiredoxin_AhpC-typ"/>
</dbReference>
<dbReference type="PANTHER" id="PTHR10681:SF128">
    <property type="entry name" value="THIOREDOXIN-DEPENDENT PEROXIDE REDUCTASE, MITOCHONDRIAL"/>
    <property type="match status" value="1"/>
</dbReference>
<keyword evidence="4 9" id="KW-0049">Antioxidant</keyword>
<dbReference type="KEGG" id="csh:Closa_3862"/>
<comment type="similarity">
    <text evidence="7 9">Belongs to the peroxiredoxin family. Prx6 subfamily.</text>
</comment>
<dbReference type="Proteomes" id="UP000001662">
    <property type="component" value="Chromosome"/>
</dbReference>
<comment type="subcellular location">
    <subcellularLocation>
        <location evidence="9">Cytoplasm</location>
    </subcellularLocation>
</comment>
<dbReference type="eggNOG" id="COG0450">
    <property type="taxonomic scope" value="Bacteria"/>
</dbReference>
<keyword evidence="9" id="KW-1015">Disulfide bond</keyword>
<keyword evidence="5 9" id="KW-0560">Oxidoreductase</keyword>
<feature type="domain" description="Thioredoxin" evidence="11">
    <location>
        <begin position="3"/>
        <end position="158"/>
    </location>
</feature>
<dbReference type="RefSeq" id="WP_013274430.1">
    <property type="nucleotide sequence ID" value="NC_014376.1"/>
</dbReference>
<dbReference type="STRING" id="610130.Closa_3862"/>
<dbReference type="InterPro" id="IPR022915">
    <property type="entry name" value="Peroxiredoxin_TDXH"/>
</dbReference>
<feature type="binding site" evidence="9">
    <location>
        <position position="121"/>
    </location>
    <ligand>
        <name>substrate</name>
    </ligand>
</feature>
<evidence type="ECO:0000256" key="6">
    <source>
        <dbReference type="ARBA" id="ARBA00023284"/>
    </source>
</evidence>
<comment type="miscellaneous">
    <text evidence="9">The active site is a conserved redox-active cysteine residue, the peroxidatic cysteine (C(P)), which makes the nucleophilic attack on the peroxide substrate. The peroxide oxidizes the C(P)-SH to cysteine sulfenic acid (C(P)-SOH), which then reacts with another cysteine residue, the resolving cysteine (C(R)), to form a disulfide bridge. The disulfide is subsequently reduced by an appropriate electron donor to complete the catalytic cycle. Although the primary sequence of this enzyme is similar to those of the 1-Cys Prx6 enzymes, its catalytic properties resemble those of the typical 2-Cys Prxs and C(R) is provided by the other dimeric subunit to form an intersubunit disulfide. The disulfide is subsequently reduced by thioredoxin.</text>
</comment>
<dbReference type="HOGENOM" id="CLU_042529_4_4_9"/>
<evidence type="ECO:0000313" key="13">
    <source>
        <dbReference type="Proteomes" id="UP000001662"/>
    </source>
</evidence>
<evidence type="ECO:0000256" key="10">
    <source>
        <dbReference type="PIRSR" id="PIRSR000239-1"/>
    </source>
</evidence>
<comment type="function">
    <text evidence="8 9">Thiol-specific peroxidase that catalyzes the reduction of hydrogen peroxide and organic hydroperoxides to water and alcohols, respectively. Plays a role in cell protection against oxidative stress by detoxifying peroxides.</text>
</comment>